<evidence type="ECO:0000259" key="7">
    <source>
        <dbReference type="Pfam" id="PF25954"/>
    </source>
</evidence>
<proteinExistence type="inferred from homology"/>
<dbReference type="KEGG" id="dpn:BCB69_06180"/>
<dbReference type="InterPro" id="IPR050465">
    <property type="entry name" value="UPF0194_transport"/>
</dbReference>
<comment type="similarity">
    <text evidence="2">Belongs to the UPF0194 family.</text>
</comment>
<keyword evidence="4" id="KW-0574">Periplasm</keyword>
<dbReference type="Gene3D" id="1.10.287.470">
    <property type="entry name" value="Helix hairpin bin"/>
    <property type="match status" value="1"/>
</dbReference>
<dbReference type="EMBL" id="CP017037">
    <property type="protein sequence ID" value="AOH39565.1"/>
    <property type="molecule type" value="Genomic_DNA"/>
</dbReference>
<dbReference type="RefSeq" id="WP_069177329.1">
    <property type="nucleotide sequence ID" value="NZ_CP017037.1"/>
</dbReference>
<gene>
    <name evidence="8" type="ORF">BCB69_06180</name>
</gene>
<keyword evidence="3" id="KW-0732">Signal</keyword>
<dbReference type="PANTHER" id="PTHR32347:SF29">
    <property type="entry name" value="UPF0194 MEMBRANE PROTEIN YBHG"/>
    <property type="match status" value="1"/>
</dbReference>
<evidence type="ECO:0000256" key="2">
    <source>
        <dbReference type="ARBA" id="ARBA00010602"/>
    </source>
</evidence>
<comment type="subcellular location">
    <subcellularLocation>
        <location evidence="1">Periplasm</location>
    </subcellularLocation>
</comment>
<evidence type="ECO:0000313" key="9">
    <source>
        <dbReference type="Proteomes" id="UP000094757"/>
    </source>
</evidence>
<dbReference type="STRING" id="39950.BCB69_06180"/>
<dbReference type="Gene3D" id="2.40.30.170">
    <property type="match status" value="1"/>
</dbReference>
<dbReference type="Proteomes" id="UP000094757">
    <property type="component" value="Chromosome"/>
</dbReference>
<organism evidence="8 9">
    <name type="scientific">Dialister pneumosintes</name>
    <dbReference type="NCBI Taxonomy" id="39950"/>
    <lineage>
        <taxon>Bacteria</taxon>
        <taxon>Bacillati</taxon>
        <taxon>Bacillota</taxon>
        <taxon>Negativicutes</taxon>
        <taxon>Veillonellales</taxon>
        <taxon>Veillonellaceae</taxon>
        <taxon>Dialister</taxon>
    </lineage>
</organism>
<reference evidence="9" key="1">
    <citation type="submission" date="2016-08" db="EMBL/GenBank/DDBJ databases">
        <authorList>
            <person name="Holder M.E."/>
            <person name="Ajami N.J."/>
            <person name="Petrosino J.F."/>
        </authorList>
    </citation>
    <scope>NUCLEOTIDE SEQUENCE [LARGE SCALE GENOMIC DNA]</scope>
    <source>
        <strain evidence="9">F0677</strain>
    </source>
</reference>
<accession>A0A1B3WF32</accession>
<sequence>MKWIQKHKRLVVIVLFVSVLCCIGWSFYQQKNHKKELVLYGNVDIRQVSLAFNGSGRIHEMLKNEGDKVAKGDVLATLDARPLEIAIDKAEAAIAAQEAQVQKLYNGTRSEEIVEAQSRVEALMAEENNAHTYYGRMLQLLESGAVSQQAVDNAEARWKGAEANLNYAKATLHKANNGARSEDILAAEAQLKSLQATLDSYKYNLSQTTLVAPDDGLIRSRLSEVGDMASPQAPVYILSLTSPKWIRAYVTEDRLGEIHEGMKAKVYIDSFPNEFIEGQIGYISHTAEFTPKNVQTENLRTALVYEVRIYVDDIHNRLRIGMPATIKF</sequence>
<dbReference type="InterPro" id="IPR059052">
    <property type="entry name" value="HH_YbhG-like"/>
</dbReference>
<keyword evidence="5" id="KW-0175">Coiled coil</keyword>
<dbReference type="InterPro" id="IPR058792">
    <property type="entry name" value="Beta-barrel_RND_2"/>
</dbReference>
<dbReference type="GO" id="GO:0042597">
    <property type="term" value="C:periplasmic space"/>
    <property type="evidence" value="ECO:0007669"/>
    <property type="project" value="UniProtKB-SubCell"/>
</dbReference>
<dbReference type="Pfam" id="PF25954">
    <property type="entry name" value="Beta-barrel_RND_2"/>
    <property type="match status" value="1"/>
</dbReference>
<dbReference type="Pfam" id="PF25881">
    <property type="entry name" value="HH_YBHG"/>
    <property type="match status" value="1"/>
</dbReference>
<evidence type="ECO:0000256" key="3">
    <source>
        <dbReference type="ARBA" id="ARBA00022729"/>
    </source>
</evidence>
<evidence type="ECO:0000259" key="6">
    <source>
        <dbReference type="Pfam" id="PF25881"/>
    </source>
</evidence>
<evidence type="ECO:0000256" key="4">
    <source>
        <dbReference type="ARBA" id="ARBA00022764"/>
    </source>
</evidence>
<name>A0A1B3WF32_9FIRM</name>
<evidence type="ECO:0000313" key="8">
    <source>
        <dbReference type="EMBL" id="AOH39565.1"/>
    </source>
</evidence>
<feature type="domain" description="YbhG-like alpha-helical hairpin" evidence="6">
    <location>
        <begin position="78"/>
        <end position="205"/>
    </location>
</feature>
<protein>
    <submittedName>
        <fullName evidence="8">Uncharacterized protein</fullName>
    </submittedName>
</protein>
<dbReference type="Gene3D" id="2.40.50.100">
    <property type="match status" value="1"/>
</dbReference>
<evidence type="ECO:0000256" key="5">
    <source>
        <dbReference type="ARBA" id="ARBA00023054"/>
    </source>
</evidence>
<dbReference type="SUPFAM" id="SSF111369">
    <property type="entry name" value="HlyD-like secretion proteins"/>
    <property type="match status" value="3"/>
</dbReference>
<dbReference type="AlphaFoldDB" id="A0A1B3WF32"/>
<dbReference type="PANTHER" id="PTHR32347">
    <property type="entry name" value="EFFLUX SYSTEM COMPONENT YKNX-RELATED"/>
    <property type="match status" value="1"/>
</dbReference>
<evidence type="ECO:0000256" key="1">
    <source>
        <dbReference type="ARBA" id="ARBA00004418"/>
    </source>
</evidence>
<feature type="domain" description="CusB-like beta-barrel" evidence="7">
    <location>
        <begin position="245"/>
        <end position="328"/>
    </location>
</feature>